<name>A0A2G5B0Q7_COERN</name>
<sequence>MARNKQSITTRSCMWLPARKRSNKKLLTNSGNVCSDVNTTHSIIDCALWMDRDAGVAFKKKNTAFLHVRRPPYERV</sequence>
<dbReference type="Proteomes" id="UP000242474">
    <property type="component" value="Unassembled WGS sequence"/>
</dbReference>
<protein>
    <submittedName>
        <fullName evidence="1">Uncharacterized protein</fullName>
    </submittedName>
</protein>
<dbReference type="AlphaFoldDB" id="A0A2G5B0Q7"/>
<organism evidence="1 2">
    <name type="scientific">Coemansia reversa (strain ATCC 12441 / NRRL 1564)</name>
    <dbReference type="NCBI Taxonomy" id="763665"/>
    <lineage>
        <taxon>Eukaryota</taxon>
        <taxon>Fungi</taxon>
        <taxon>Fungi incertae sedis</taxon>
        <taxon>Zoopagomycota</taxon>
        <taxon>Kickxellomycotina</taxon>
        <taxon>Kickxellomycetes</taxon>
        <taxon>Kickxellales</taxon>
        <taxon>Kickxellaceae</taxon>
        <taxon>Coemansia</taxon>
    </lineage>
</organism>
<feature type="non-terminal residue" evidence="1">
    <location>
        <position position="76"/>
    </location>
</feature>
<reference evidence="1 2" key="1">
    <citation type="journal article" date="2015" name="Genome Biol. Evol.">
        <title>Phylogenomic analyses indicate that early fungi evolved digesting cell walls of algal ancestors of land plants.</title>
        <authorList>
            <person name="Chang Y."/>
            <person name="Wang S."/>
            <person name="Sekimoto S."/>
            <person name="Aerts A.L."/>
            <person name="Choi C."/>
            <person name="Clum A."/>
            <person name="LaButti K.M."/>
            <person name="Lindquist E.A."/>
            <person name="Yee Ngan C."/>
            <person name="Ohm R.A."/>
            <person name="Salamov A.A."/>
            <person name="Grigoriev I.V."/>
            <person name="Spatafora J.W."/>
            <person name="Berbee M.L."/>
        </authorList>
    </citation>
    <scope>NUCLEOTIDE SEQUENCE [LARGE SCALE GENOMIC DNA]</scope>
    <source>
        <strain evidence="1 2">NRRL 1564</strain>
    </source>
</reference>
<evidence type="ECO:0000313" key="2">
    <source>
        <dbReference type="Proteomes" id="UP000242474"/>
    </source>
</evidence>
<keyword evidence="2" id="KW-1185">Reference proteome</keyword>
<accession>A0A2G5B0Q7</accession>
<gene>
    <name evidence="1" type="ORF">COEREDRAFT_84021</name>
</gene>
<dbReference type="EMBL" id="KZ303631">
    <property type="protein sequence ID" value="PIA12601.1"/>
    <property type="molecule type" value="Genomic_DNA"/>
</dbReference>
<evidence type="ECO:0000313" key="1">
    <source>
        <dbReference type="EMBL" id="PIA12601.1"/>
    </source>
</evidence>
<proteinExistence type="predicted"/>